<dbReference type="Pfam" id="PF20038">
    <property type="entry name" value="HTH_59"/>
    <property type="match status" value="1"/>
</dbReference>
<dbReference type="RefSeq" id="WP_088066669.1">
    <property type="nucleotide sequence ID" value="NZ_MOOV01000098.1"/>
</dbReference>
<evidence type="ECO:0000313" key="2">
    <source>
        <dbReference type="EMBL" id="OUC01068.1"/>
    </source>
</evidence>
<keyword evidence="2" id="KW-0238">DNA-binding</keyword>
<gene>
    <name evidence="2" type="ORF">BK784_13590</name>
</gene>
<dbReference type="GO" id="GO:0003677">
    <property type="term" value="F:DNA binding"/>
    <property type="evidence" value="ECO:0007669"/>
    <property type="project" value="UniProtKB-KW"/>
</dbReference>
<evidence type="ECO:0000259" key="1">
    <source>
        <dbReference type="Pfam" id="PF20038"/>
    </source>
</evidence>
<dbReference type="AlphaFoldDB" id="A0A9X6RGY2"/>
<feature type="domain" description="Helix-turn-helix" evidence="1">
    <location>
        <begin position="66"/>
        <end position="107"/>
    </location>
</feature>
<name>A0A9X6RGY2_BACTV</name>
<reference evidence="2 3" key="1">
    <citation type="submission" date="2016-10" db="EMBL/GenBank/DDBJ databases">
        <title>Comparative genomics of Bacillus thuringiensis reveals a path to pathogens against multiple invertebrate hosts.</title>
        <authorList>
            <person name="Zheng J."/>
            <person name="Gao Q."/>
            <person name="Liu H."/>
            <person name="Peng D."/>
            <person name="Ruan L."/>
            <person name="Sun M."/>
        </authorList>
    </citation>
    <scope>NUCLEOTIDE SEQUENCE [LARGE SCALE GENOMIC DNA]</scope>
    <source>
        <strain evidence="2">T30001</strain>
    </source>
</reference>
<dbReference type="Proteomes" id="UP000195160">
    <property type="component" value="Unassembled WGS sequence"/>
</dbReference>
<evidence type="ECO:0000313" key="3">
    <source>
        <dbReference type="Proteomes" id="UP000195160"/>
    </source>
</evidence>
<comment type="caution">
    <text evidence="2">The sequence shown here is derived from an EMBL/GenBank/DDBJ whole genome shotgun (WGS) entry which is preliminary data.</text>
</comment>
<organism evidence="2 3">
    <name type="scientific">Bacillus thuringiensis subsp. medellin</name>
    <dbReference type="NCBI Taxonomy" id="79672"/>
    <lineage>
        <taxon>Bacteria</taxon>
        <taxon>Bacillati</taxon>
        <taxon>Bacillota</taxon>
        <taxon>Bacilli</taxon>
        <taxon>Bacillales</taxon>
        <taxon>Bacillaceae</taxon>
        <taxon>Bacillus</taxon>
        <taxon>Bacillus cereus group</taxon>
    </lineage>
</organism>
<protein>
    <submittedName>
        <fullName evidence="2">DNA-binding protein</fullName>
    </submittedName>
</protein>
<proteinExistence type="predicted"/>
<sequence>METRTIVDLEGLFIQKQRLLAESSDLLDEFMSLSLSLNFSKASEIKERIDEINKEIQTHNEVFDSLDMIMGVEEASERWGLSSGYIKNLCAEGKVMCKKIGKTWIIDKDQPVPNQKVD</sequence>
<dbReference type="EMBL" id="MOOV01000098">
    <property type="protein sequence ID" value="OUC01068.1"/>
    <property type="molecule type" value="Genomic_DNA"/>
</dbReference>
<accession>A0A9X6RGY2</accession>
<dbReference type="InterPro" id="IPR045403">
    <property type="entry name" value="HTH_59_Firmicutes_type"/>
</dbReference>